<sequence length="132" mass="14632">MIQSIPNFHDGYVTGLKVREGGATLYLRQVDGADFNMILEDLEALQIDDFRQGNIISHVDIIAGRLLSANALDRLYEPPHPAATPQYHEKYASFLNGQVERIERGEAQLLVIVPSYGADLLAICRQVHCVAA</sequence>
<reference evidence="1 2" key="1">
    <citation type="submission" date="2020-04" db="EMBL/GenBank/DDBJ databases">
        <title>The Whole Genome Analysis of High salt-tolerant Sphingobium yanoikuyae YC-XJ2 with Aryl organophosphorus flame retardants (aryl-OPFRs)-degrading capacity and characteristics of Related phosphotriesterase.</title>
        <authorList>
            <person name="Li X."/>
        </authorList>
    </citation>
    <scope>NUCLEOTIDE SEQUENCE [LARGE SCALE GENOMIC DNA]</scope>
    <source>
        <strain evidence="1 2">YC-XJ2</strain>
    </source>
</reference>
<evidence type="ECO:0000313" key="1">
    <source>
        <dbReference type="EMBL" id="QJR05179.1"/>
    </source>
</evidence>
<evidence type="ECO:0000313" key="2">
    <source>
        <dbReference type="Proteomes" id="UP000502611"/>
    </source>
</evidence>
<protein>
    <submittedName>
        <fullName evidence="1">Uncharacterized protein</fullName>
    </submittedName>
</protein>
<proteinExistence type="predicted"/>
<dbReference type="RefSeq" id="WP_169863107.1">
    <property type="nucleotide sequence ID" value="NZ_CP053021.1"/>
</dbReference>
<dbReference type="EMBL" id="CP053021">
    <property type="protein sequence ID" value="QJR05179.1"/>
    <property type="molecule type" value="Genomic_DNA"/>
</dbReference>
<gene>
    <name evidence="1" type="ORF">HH800_25145</name>
</gene>
<organism evidence="1 2">
    <name type="scientific">Sphingobium yanoikuyae</name>
    <name type="common">Sphingomonas yanoikuyae</name>
    <dbReference type="NCBI Taxonomy" id="13690"/>
    <lineage>
        <taxon>Bacteria</taxon>
        <taxon>Pseudomonadati</taxon>
        <taxon>Pseudomonadota</taxon>
        <taxon>Alphaproteobacteria</taxon>
        <taxon>Sphingomonadales</taxon>
        <taxon>Sphingomonadaceae</taxon>
        <taxon>Sphingobium</taxon>
    </lineage>
</organism>
<dbReference type="AlphaFoldDB" id="A0A6M4GD14"/>
<accession>A0A6M4GD14</accession>
<name>A0A6M4GD14_SPHYA</name>
<dbReference type="Proteomes" id="UP000502611">
    <property type="component" value="Chromosome"/>
</dbReference>